<sequence length="409" mass="46066">MYEHHIRPIHSEQDYTAALARVEALMDLDRSEAEDDELDVLATLIEVYEDRHFPMDAPDPIEAIKFRMQQLDMNQSDLAPIFGSRAKASEVLSGKRSLTLKMIRALNEHLGIPADVLIRDGGALPTAPAGIDFERFPVMQMAKLGWIKKTADIKDRTEEIVQKMVACVGGQQALPQALFRQGGGSRANAKTDVHALQAWCLHILCKARQAGLEGVYEQGTIDQDFLRDLARLSEFDEGPKLAQERLAKHGIALVVASHLPKTYLDGAALWTVDSVPVVGMTIRYDRLDNFWFCLLHELAHLGRHFNNGDGEVFIDDLQLRERNHERDDIREQEADEWAQEALIPSELWDGHPVRSSPSVQNVISLSRQAKVHPAIVAGRIRHEKQNYRLLSQFVGAKQVRPLLMEDSIC</sequence>
<dbReference type="CDD" id="cd00093">
    <property type="entry name" value="HTH_XRE"/>
    <property type="match status" value="1"/>
</dbReference>
<reference evidence="3" key="1">
    <citation type="submission" date="2016-10" db="EMBL/GenBank/DDBJ databases">
        <authorList>
            <person name="Varghese N."/>
            <person name="Submissions S."/>
        </authorList>
    </citation>
    <scope>NUCLEOTIDE SEQUENCE [LARGE SCALE GENOMIC DNA]</scope>
    <source>
        <strain evidence="3">DSM 10146</strain>
    </source>
</reference>
<keyword evidence="3" id="KW-1185">Reference proteome</keyword>
<dbReference type="Proteomes" id="UP000198994">
    <property type="component" value="Unassembled WGS sequence"/>
</dbReference>
<dbReference type="EMBL" id="FNAV01000013">
    <property type="protein sequence ID" value="SDF16240.1"/>
    <property type="molecule type" value="Genomic_DNA"/>
</dbReference>
<dbReference type="PROSITE" id="PS50943">
    <property type="entry name" value="HTH_CROC1"/>
    <property type="match status" value="1"/>
</dbReference>
<accession>A0A1G7IU66</accession>
<proteinExistence type="predicted"/>
<feature type="domain" description="HTH cro/C1-type" evidence="1">
    <location>
        <begin position="64"/>
        <end position="117"/>
    </location>
</feature>
<evidence type="ECO:0000313" key="2">
    <source>
        <dbReference type="EMBL" id="SDF16240.1"/>
    </source>
</evidence>
<name>A0A1G7IU66_9RHOB</name>
<dbReference type="InterPro" id="IPR039060">
    <property type="entry name" value="Antitox_HigA"/>
</dbReference>
<evidence type="ECO:0000259" key="1">
    <source>
        <dbReference type="PROSITE" id="PS50943"/>
    </source>
</evidence>
<dbReference type="PANTHER" id="PTHR40455:SF1">
    <property type="entry name" value="ANTITOXIN HIGA"/>
    <property type="match status" value="1"/>
</dbReference>
<dbReference type="GO" id="GO:0006355">
    <property type="term" value="P:regulation of DNA-templated transcription"/>
    <property type="evidence" value="ECO:0007669"/>
    <property type="project" value="InterPro"/>
</dbReference>
<protein>
    <submittedName>
        <fullName evidence="2">HTH-type transcriptional regulator / antitoxin HigA</fullName>
    </submittedName>
</protein>
<dbReference type="SUPFAM" id="SSF47413">
    <property type="entry name" value="lambda repressor-like DNA-binding domains"/>
    <property type="match status" value="1"/>
</dbReference>
<gene>
    <name evidence="2" type="ORF">SAMN04488105_113170</name>
</gene>
<dbReference type="InterPro" id="IPR010982">
    <property type="entry name" value="Lambda_DNA-bd_dom_sf"/>
</dbReference>
<dbReference type="GO" id="GO:0001046">
    <property type="term" value="F:core promoter sequence-specific DNA binding"/>
    <property type="evidence" value="ECO:0007669"/>
    <property type="project" value="TreeGrafter"/>
</dbReference>
<dbReference type="PANTHER" id="PTHR40455">
    <property type="entry name" value="ANTITOXIN HIGA"/>
    <property type="match status" value="1"/>
</dbReference>
<dbReference type="AlphaFoldDB" id="A0A1G7IU66"/>
<dbReference type="STRING" id="282683.SAMN04488105_113170"/>
<evidence type="ECO:0000313" key="3">
    <source>
        <dbReference type="Proteomes" id="UP000198994"/>
    </source>
</evidence>
<dbReference type="Gene3D" id="1.10.260.40">
    <property type="entry name" value="lambda repressor-like DNA-binding domains"/>
    <property type="match status" value="1"/>
</dbReference>
<organism evidence="2 3">
    <name type="scientific">Salipiger thiooxidans</name>
    <dbReference type="NCBI Taxonomy" id="282683"/>
    <lineage>
        <taxon>Bacteria</taxon>
        <taxon>Pseudomonadati</taxon>
        <taxon>Pseudomonadota</taxon>
        <taxon>Alphaproteobacteria</taxon>
        <taxon>Rhodobacterales</taxon>
        <taxon>Roseobacteraceae</taxon>
        <taxon>Salipiger</taxon>
    </lineage>
</organism>
<dbReference type="InterPro" id="IPR001387">
    <property type="entry name" value="Cro/C1-type_HTH"/>
</dbReference>